<feature type="region of interest" description="Disordered" evidence="1">
    <location>
        <begin position="413"/>
        <end position="585"/>
    </location>
</feature>
<feature type="compositionally biased region" description="Basic and acidic residues" evidence="1">
    <location>
        <begin position="356"/>
        <end position="366"/>
    </location>
</feature>
<dbReference type="Gene3D" id="2.40.50.140">
    <property type="entry name" value="Nucleic acid-binding proteins"/>
    <property type="match status" value="3"/>
</dbReference>
<dbReference type="Proteomes" id="UP000237144">
    <property type="component" value="Unassembled WGS sequence"/>
</dbReference>
<feature type="domain" description="Breast cancer type 2 susceptibility protein helical" evidence="3">
    <location>
        <begin position="755"/>
        <end position="807"/>
    </location>
</feature>
<protein>
    <submittedName>
        <fullName evidence="4">Breast cancer 2 susceptibility protein</fullName>
    </submittedName>
</protein>
<feature type="compositionally biased region" description="Polar residues" evidence="1">
    <location>
        <begin position="551"/>
        <end position="567"/>
    </location>
</feature>
<feature type="region of interest" description="Disordered" evidence="1">
    <location>
        <begin position="261"/>
        <end position="300"/>
    </location>
</feature>
<feature type="compositionally biased region" description="Polar residues" evidence="1">
    <location>
        <begin position="434"/>
        <end position="443"/>
    </location>
</feature>
<dbReference type="InterPro" id="IPR036315">
    <property type="entry name" value="BRCA2_hlx_sf"/>
</dbReference>
<evidence type="ECO:0000313" key="4">
    <source>
        <dbReference type="EMBL" id="POY72440.1"/>
    </source>
</evidence>
<dbReference type="EMBL" id="PJQD01000048">
    <property type="protein sequence ID" value="POY72440.1"/>
    <property type="molecule type" value="Genomic_DNA"/>
</dbReference>
<evidence type="ECO:0000256" key="1">
    <source>
        <dbReference type="SAM" id="MobiDB-lite"/>
    </source>
</evidence>
<dbReference type="InterPro" id="IPR015187">
    <property type="entry name" value="BRCA2_OB_1"/>
</dbReference>
<keyword evidence="5" id="KW-1185">Reference proteome</keyword>
<feature type="domain" description="BRCA2 OB1" evidence="2">
    <location>
        <begin position="811"/>
        <end position="936"/>
    </location>
</feature>
<dbReference type="PANTHER" id="PTHR11289:SF0">
    <property type="entry name" value="BREAST CANCER TYPE 2 SUSCEPTIBILITY PROTEIN"/>
    <property type="match status" value="1"/>
</dbReference>
<dbReference type="InterPro" id="IPR012340">
    <property type="entry name" value="NA-bd_OB-fold"/>
</dbReference>
<dbReference type="OrthoDB" id="21095at2759"/>
<evidence type="ECO:0000259" key="2">
    <source>
        <dbReference type="Pfam" id="PF09103"/>
    </source>
</evidence>
<reference evidence="4 5" key="1">
    <citation type="journal article" date="2018" name="Front. Microbiol.">
        <title>Prospects for Fungal Bioremediation of Acidic Radioactive Waste Sites: Characterization and Genome Sequence of Rhodotorula taiwanensis MD1149.</title>
        <authorList>
            <person name="Tkavc R."/>
            <person name="Matrosova V.Y."/>
            <person name="Grichenko O.E."/>
            <person name="Gostincar C."/>
            <person name="Volpe R.P."/>
            <person name="Klimenkova P."/>
            <person name="Gaidamakova E.K."/>
            <person name="Zhou C.E."/>
            <person name="Stewart B.J."/>
            <person name="Lyman M.G."/>
            <person name="Malfatti S.A."/>
            <person name="Rubinfeld B."/>
            <person name="Courtot M."/>
            <person name="Singh J."/>
            <person name="Dalgard C.L."/>
            <person name="Hamilton T."/>
            <person name="Frey K.G."/>
            <person name="Gunde-Cimerman N."/>
            <person name="Dugan L."/>
            <person name="Daly M.J."/>
        </authorList>
    </citation>
    <scope>NUCLEOTIDE SEQUENCE [LARGE SCALE GENOMIC DNA]</scope>
    <source>
        <strain evidence="4 5">MD1149</strain>
    </source>
</reference>
<feature type="compositionally biased region" description="Polar residues" evidence="1">
    <location>
        <begin position="602"/>
        <end position="612"/>
    </location>
</feature>
<dbReference type="GO" id="GO:0006355">
    <property type="term" value="P:regulation of DNA-templated transcription"/>
    <property type="evidence" value="ECO:0007669"/>
    <property type="project" value="TreeGrafter"/>
</dbReference>
<dbReference type="SUPFAM" id="SSF50249">
    <property type="entry name" value="Nucleic acid-binding proteins"/>
    <property type="match status" value="2"/>
</dbReference>
<organism evidence="4 5">
    <name type="scientific">Rhodotorula taiwanensis</name>
    <dbReference type="NCBI Taxonomy" id="741276"/>
    <lineage>
        <taxon>Eukaryota</taxon>
        <taxon>Fungi</taxon>
        <taxon>Dikarya</taxon>
        <taxon>Basidiomycota</taxon>
        <taxon>Pucciniomycotina</taxon>
        <taxon>Microbotryomycetes</taxon>
        <taxon>Sporidiobolales</taxon>
        <taxon>Sporidiobolaceae</taxon>
        <taxon>Rhodotorula</taxon>
    </lineage>
</organism>
<dbReference type="GO" id="GO:0000724">
    <property type="term" value="P:double-strand break repair via homologous recombination"/>
    <property type="evidence" value="ECO:0007669"/>
    <property type="project" value="InterPro"/>
</dbReference>
<dbReference type="InterPro" id="IPR015525">
    <property type="entry name" value="BRCA2"/>
</dbReference>
<dbReference type="STRING" id="741276.A0A2S5B6N8"/>
<comment type="caution">
    <text evidence="4">The sequence shown here is derived from an EMBL/GenBank/DDBJ whole genome shotgun (WGS) entry which is preliminary data.</text>
</comment>
<gene>
    <name evidence="4" type="ORF">BMF94_4266</name>
</gene>
<feature type="region of interest" description="Disordered" evidence="1">
    <location>
        <begin position="345"/>
        <end position="393"/>
    </location>
</feature>
<dbReference type="Pfam" id="PF09103">
    <property type="entry name" value="BRCA-2_OB1"/>
    <property type="match status" value="1"/>
</dbReference>
<feature type="region of interest" description="Disordered" evidence="1">
    <location>
        <begin position="600"/>
        <end position="625"/>
    </location>
</feature>
<dbReference type="AlphaFoldDB" id="A0A2S5B6N8"/>
<feature type="region of interest" description="Disordered" evidence="1">
    <location>
        <begin position="1"/>
        <end position="139"/>
    </location>
</feature>
<name>A0A2S5B6N8_9BASI</name>
<evidence type="ECO:0000259" key="3">
    <source>
        <dbReference type="Pfam" id="PF09169"/>
    </source>
</evidence>
<feature type="compositionally biased region" description="Polar residues" evidence="1">
    <location>
        <begin position="491"/>
        <end position="508"/>
    </location>
</feature>
<dbReference type="InterPro" id="IPR015252">
    <property type="entry name" value="BRCA2_hlx"/>
</dbReference>
<feature type="compositionally biased region" description="Basic and acidic residues" evidence="1">
    <location>
        <begin position="66"/>
        <end position="75"/>
    </location>
</feature>
<accession>A0A2S5B6N8</accession>
<dbReference type="Pfam" id="PF09169">
    <property type="entry name" value="BRCA-2_helical"/>
    <property type="match status" value="1"/>
</dbReference>
<proteinExistence type="predicted"/>
<sequence>MDDPKGAQPMSSPLSSLSPSPPPPREQGDEPARKRPRLAGTRSPSPADFVPARLSAANGVQTSRSEVGDVRREADQVDMTASLARLAPEEQDSDATPESFGYAGAADAQQVGATTVRPGERDDSGVGWLPSENDKPDLQEEEIAEAGVEDARDEEEEIEFDGDDIWLGFDDADVGFDQPTTFPSSALVPASVVPHMPSTVEEQSMPLTSGPAESLGASEPRLKEFGFANFDPAGGFVFATRKPFAISEQSMQRARALLDAADEPDDGPEEAVASSRPDANEYAETSTRLALPTPARPTSAQDLVRTSTPAIDLAPAPASSPVRPTNALGVSLGDFSSLGGFQNAAGRNLKLPSEGAMKRARDKLEAKSPSPTKGSSAILRPALPRAGSRGSPSKDVFAIRAAATGAPTPRVFDLKPIAMTDRAPPVTLSPIRSKGTSGDTSASPPRRPPHLAAGSPLRRQLPLDALELQKRQQASLENTEAGPADVGYSASPDTGTWPTALPQQSTATAPGRQPARLPQSEERREAAQPASASRVSGFRPPLRPAAGNAALHTSTPARITRAPSSTPFKIPGAASANPLHPQNRRLSFGLTPQAKPFHLSNARLSTPSSTGRTVPKAFVTPFKGGKRPEGLTPVGLKSIGAATALRAAKTVARDPLSASGRKRDLPSRVADLARREKAKVFDLEAPAGSRHDLTFGMCPQTHYYEHLEEIGLPKEILDMDSKLGARFLFPDGRGVDAAVAHLRSVVEERMPEERDLVTLAWVKNHWALILWKLASYVRSRPDLLHEYWSFERVADQLRYRYEREINRAERSAVKRIQEHDSPASLPMVLCVSQIRWEEPADAAEGPSDGHPPLVIAGLELTDGWYRIRANVDGALRSACERGKLVVGTKLAVSGARLDTNGHEGTDVLHALNRSQLVISGNSTSLAPWYARLGFCQEPFIGGLGSLSANGGIVPLIDVTVERVFPCGYIDLRKGRGTETWGEEEELTRAEEWKIGRRRIEDKLAEESQKESTEEDVLVELLQEAAEGLDLPGRATPRASSPAEEPDEILDRLESATNKRAIIRQLDAHQVRAILLLAQENAQASRFHAVEQLQKELADRYPPRDVRGFRVLRVVDAREGRKGTSRSAQLTVWDAQSFEGDFFRQGQRYLVSNLVPKGSWRTSDREISLTTRRDTRWKKL</sequence>
<dbReference type="PANTHER" id="PTHR11289">
    <property type="entry name" value="BREAST CANCER TYPE 2 SUSCEPTIBILITY PROTEIN BRCA2"/>
    <property type="match status" value="1"/>
</dbReference>
<dbReference type="SUPFAM" id="SSF81872">
    <property type="entry name" value="BRCA2 helical domain"/>
    <property type="match status" value="1"/>
</dbReference>
<evidence type="ECO:0000313" key="5">
    <source>
        <dbReference type="Proteomes" id="UP000237144"/>
    </source>
</evidence>